<dbReference type="EMBL" id="JAFMOF010000002">
    <property type="protein sequence ID" value="MBO0653884.1"/>
    <property type="molecule type" value="Genomic_DNA"/>
</dbReference>
<keyword evidence="1" id="KW-0732">Signal</keyword>
<dbReference type="RefSeq" id="WP_179198714.1">
    <property type="nucleotide sequence ID" value="NZ_JAFMOF010000002.1"/>
</dbReference>
<keyword evidence="3" id="KW-1185">Reference proteome</keyword>
<dbReference type="Proteomes" id="UP000664781">
    <property type="component" value="Unassembled WGS sequence"/>
</dbReference>
<gene>
    <name evidence="2" type="ORF">J1792_14170</name>
</gene>
<proteinExistence type="predicted"/>
<accession>A0A939FNC7</accession>
<protein>
    <submittedName>
        <fullName evidence="2">SH3 domain-containing protein</fullName>
    </submittedName>
</protein>
<name>A0A939FNC7_9ACTN</name>
<organism evidence="2 3">
    <name type="scientific">Streptomyces triculaminicus</name>
    <dbReference type="NCBI Taxonomy" id="2816232"/>
    <lineage>
        <taxon>Bacteria</taxon>
        <taxon>Bacillati</taxon>
        <taxon>Actinomycetota</taxon>
        <taxon>Actinomycetes</taxon>
        <taxon>Kitasatosporales</taxon>
        <taxon>Streptomycetaceae</taxon>
        <taxon>Streptomyces</taxon>
    </lineage>
</organism>
<feature type="signal peptide" evidence="1">
    <location>
        <begin position="1"/>
        <end position="34"/>
    </location>
</feature>
<evidence type="ECO:0000313" key="2">
    <source>
        <dbReference type="EMBL" id="MBO0653884.1"/>
    </source>
</evidence>
<comment type="caution">
    <text evidence="2">The sequence shown here is derived from an EMBL/GenBank/DDBJ whole genome shotgun (WGS) entry which is preliminary data.</text>
</comment>
<dbReference type="AlphaFoldDB" id="A0A939FNC7"/>
<evidence type="ECO:0000313" key="3">
    <source>
        <dbReference type="Proteomes" id="UP000664781"/>
    </source>
</evidence>
<evidence type="ECO:0000256" key="1">
    <source>
        <dbReference type="SAM" id="SignalP"/>
    </source>
</evidence>
<feature type="chain" id="PRO_5037482383" evidence="1">
    <location>
        <begin position="35"/>
        <end position="132"/>
    </location>
</feature>
<sequence>MFSTLAVRCRKASAAVLAVAALGGSLLAVAPAQALPPVRPYGAVVASSGINERVFPTTDSAVKGVLKFHTQIALRCKARAQDVSGNALWYLLKERNTWVSARYVDSTGEVPLCRTLTRSVLDESAESRRAMG</sequence>
<reference evidence="2" key="1">
    <citation type="submission" date="2021-03" db="EMBL/GenBank/DDBJ databases">
        <title>Streptomyces strains.</title>
        <authorList>
            <person name="Lund M.B."/>
            <person name="Toerring T."/>
        </authorList>
    </citation>
    <scope>NUCLEOTIDE SEQUENCE</scope>
    <source>
        <strain evidence="2">JCM 4242</strain>
    </source>
</reference>